<dbReference type="Proteomes" id="UP001165122">
    <property type="component" value="Unassembled WGS sequence"/>
</dbReference>
<dbReference type="AlphaFoldDB" id="A0A9W7AGD4"/>
<feature type="non-terminal residue" evidence="2">
    <location>
        <position position="1"/>
    </location>
</feature>
<evidence type="ECO:0000313" key="3">
    <source>
        <dbReference type="Proteomes" id="UP001165122"/>
    </source>
</evidence>
<keyword evidence="1" id="KW-1133">Transmembrane helix</keyword>
<comment type="caution">
    <text evidence="2">The sequence shown here is derived from an EMBL/GenBank/DDBJ whole genome shotgun (WGS) entry which is preliminary data.</text>
</comment>
<evidence type="ECO:0000256" key="1">
    <source>
        <dbReference type="SAM" id="Phobius"/>
    </source>
</evidence>
<dbReference type="InterPro" id="IPR008551">
    <property type="entry name" value="TANGO2"/>
</dbReference>
<dbReference type="OrthoDB" id="191601at2759"/>
<reference evidence="3" key="1">
    <citation type="journal article" date="2023" name="Commun. Biol.">
        <title>Genome analysis of Parmales, the sister group of diatoms, reveals the evolutionary specialization of diatoms from phago-mixotrophs to photoautotrophs.</title>
        <authorList>
            <person name="Ban H."/>
            <person name="Sato S."/>
            <person name="Yoshikawa S."/>
            <person name="Yamada K."/>
            <person name="Nakamura Y."/>
            <person name="Ichinomiya M."/>
            <person name="Sato N."/>
            <person name="Blanc-Mathieu R."/>
            <person name="Endo H."/>
            <person name="Kuwata A."/>
            <person name="Ogata H."/>
        </authorList>
    </citation>
    <scope>NUCLEOTIDE SEQUENCE [LARGE SCALE GENOMIC DNA]</scope>
    <source>
        <strain evidence="3">NIES 3700</strain>
    </source>
</reference>
<keyword evidence="3" id="KW-1185">Reference proteome</keyword>
<evidence type="ECO:0000313" key="2">
    <source>
        <dbReference type="EMBL" id="GMH68693.1"/>
    </source>
</evidence>
<gene>
    <name evidence="2" type="ORF">TrLO_g1791</name>
</gene>
<dbReference type="PANTHER" id="PTHR17985:SF8">
    <property type="entry name" value="TRANSPORT AND GOLGI ORGANIZATION PROTEIN 2 HOMOLOG"/>
    <property type="match status" value="1"/>
</dbReference>
<dbReference type="EMBL" id="BRXW01000598">
    <property type="protein sequence ID" value="GMH68693.1"/>
    <property type="molecule type" value="Genomic_DNA"/>
</dbReference>
<dbReference type="Pfam" id="PF05742">
    <property type="entry name" value="TANGO2"/>
    <property type="match status" value="3"/>
</dbReference>
<feature type="transmembrane region" description="Helical" evidence="1">
    <location>
        <begin position="150"/>
        <end position="169"/>
    </location>
</feature>
<accession>A0A9W7AGD4</accession>
<proteinExistence type="predicted"/>
<protein>
    <submittedName>
        <fullName evidence="2">Uncharacterized protein</fullName>
    </submittedName>
</protein>
<sequence length="453" mass="51188">MCILWLYIGDEKCGDTEQLILASNRDEFLHRSTSGVRIRQPSDYKASIKRPKQRFLDELNLPIKKPEDIFSLKSDGCDVVHRLGEEAGGGGLLGGGEGGDGEGVRFLGPRDEEGGSHGTWFVCNNRKRWAIVTNVRKPVGWFAFLNDPRVFAKLCYYLSFLFMGVYFYLARVNYDRVHREMDRRENKWHEVILDRWGDFPGASLAVDYIPVLLDPHVVPITVSSIVCMVIWWCLKDAQYKVSRGYLPTSFVGSDLTAETFAKHFVRQQKGINYDGFNMIFGDGEDAFYLTNRSKYRVGGRDVEDEDGSTCEVDKLERGKVYGLSNAGLDTPGWHKLDRGRELFDNVVIMMGCRGANEYGVKAPKRKMDRRTGALTIIESVLGDTEKCRPAITGCDDKLEEALAHIRVPVREVPWGKRKDNGKVLYGTRTSIVMLMGWGGGGGDDVRVFTKEYE</sequence>
<keyword evidence="1" id="KW-0812">Transmembrane</keyword>
<name>A0A9W7AGD4_9STRA</name>
<dbReference type="PANTHER" id="PTHR17985">
    <property type="entry name" value="SER/THR-RICH PROTEIN T10 IN DGCR REGION"/>
    <property type="match status" value="1"/>
</dbReference>
<keyword evidence="1" id="KW-0472">Membrane</keyword>
<organism evidence="2 3">
    <name type="scientific">Triparma laevis f. longispina</name>
    <dbReference type="NCBI Taxonomy" id="1714387"/>
    <lineage>
        <taxon>Eukaryota</taxon>
        <taxon>Sar</taxon>
        <taxon>Stramenopiles</taxon>
        <taxon>Ochrophyta</taxon>
        <taxon>Bolidophyceae</taxon>
        <taxon>Parmales</taxon>
        <taxon>Triparmaceae</taxon>
        <taxon>Triparma</taxon>
    </lineage>
</organism>
<feature type="transmembrane region" description="Helical" evidence="1">
    <location>
        <begin position="216"/>
        <end position="234"/>
    </location>
</feature>